<dbReference type="SUPFAM" id="SSF50630">
    <property type="entry name" value="Acid proteases"/>
    <property type="match status" value="2"/>
</dbReference>
<accession>A0ABQ3LQZ3</accession>
<keyword evidence="4" id="KW-1185">Reference proteome</keyword>
<evidence type="ECO:0000256" key="1">
    <source>
        <dbReference type="ARBA" id="ARBA00022801"/>
    </source>
</evidence>
<keyword evidence="1" id="KW-0378">Hydrolase</keyword>
<gene>
    <name evidence="3" type="ORF">GCM10008023_32270</name>
</gene>
<dbReference type="RefSeq" id="WP_189677080.1">
    <property type="nucleotide sequence ID" value="NZ_BNAQ01000005.1"/>
</dbReference>
<comment type="caution">
    <text evidence="3">The sequence shown here is derived from an EMBL/GenBank/DDBJ whole genome shotgun (WGS) entry which is preliminary data.</text>
</comment>
<proteinExistence type="predicted"/>
<name>A0ABQ3LQZ3_9SPHN</name>
<protein>
    <recommendedName>
        <fullName evidence="2">Peptidase A2 domain-containing protein</fullName>
    </recommendedName>
</protein>
<sequence>MNPVLLVAVPIAAALAQPQPVPTPAASPVAQHELQQNPAEQLDFVSEGLRMTVPVTIGPAGPYRFIVDTGAERTVIARELAAKLGLVPGKSVHVTAMAGSAQFGTVVIPDLQIGSPGGGARLSTRGIEAPALVARNLGAAGLVGIDTLQGHAVTIDFAAQTMTVIPSTKRLRKERFGPDDIVIRAKNLLGQLVVTDASYRGRTVRVVIDTGADTSMGNLALRRLAAPSSSAVTAVSVLSVTGASLQAEQALLDRVHFGEISFANLQVAFVDAAPFARLGLHDRPALLLGMDALRLFGRVRIDFANRELRLAQPKAP</sequence>
<dbReference type="Pfam" id="PF13650">
    <property type="entry name" value="Asp_protease_2"/>
    <property type="match status" value="2"/>
</dbReference>
<dbReference type="InterPro" id="IPR001995">
    <property type="entry name" value="Peptidase_A2_cat"/>
</dbReference>
<dbReference type="InterPro" id="IPR001969">
    <property type="entry name" value="Aspartic_peptidase_AS"/>
</dbReference>
<organism evidence="3 4">
    <name type="scientific">Sphingomonas glacialis</name>
    <dbReference type="NCBI Taxonomy" id="658225"/>
    <lineage>
        <taxon>Bacteria</taxon>
        <taxon>Pseudomonadati</taxon>
        <taxon>Pseudomonadota</taxon>
        <taxon>Alphaproteobacteria</taxon>
        <taxon>Sphingomonadales</taxon>
        <taxon>Sphingomonadaceae</taxon>
        <taxon>Sphingomonas</taxon>
    </lineage>
</organism>
<dbReference type="InterPro" id="IPR021109">
    <property type="entry name" value="Peptidase_aspartic_dom_sf"/>
</dbReference>
<dbReference type="Proteomes" id="UP000652430">
    <property type="component" value="Unassembled WGS sequence"/>
</dbReference>
<dbReference type="PROSITE" id="PS50175">
    <property type="entry name" value="ASP_PROT_RETROV"/>
    <property type="match status" value="1"/>
</dbReference>
<evidence type="ECO:0000313" key="4">
    <source>
        <dbReference type="Proteomes" id="UP000652430"/>
    </source>
</evidence>
<dbReference type="InterPro" id="IPR034122">
    <property type="entry name" value="Retropepsin-like_bacterial"/>
</dbReference>
<dbReference type="PROSITE" id="PS00141">
    <property type="entry name" value="ASP_PROTEASE"/>
    <property type="match status" value="2"/>
</dbReference>
<dbReference type="Gene3D" id="2.40.70.10">
    <property type="entry name" value="Acid Proteases"/>
    <property type="match status" value="2"/>
</dbReference>
<dbReference type="EMBL" id="BNAQ01000005">
    <property type="protein sequence ID" value="GHH22345.1"/>
    <property type="molecule type" value="Genomic_DNA"/>
</dbReference>
<reference evidence="4" key="1">
    <citation type="journal article" date="2019" name="Int. J. Syst. Evol. Microbiol.">
        <title>The Global Catalogue of Microorganisms (GCM) 10K type strain sequencing project: providing services to taxonomists for standard genome sequencing and annotation.</title>
        <authorList>
            <consortium name="The Broad Institute Genomics Platform"/>
            <consortium name="The Broad Institute Genome Sequencing Center for Infectious Disease"/>
            <person name="Wu L."/>
            <person name="Ma J."/>
        </authorList>
    </citation>
    <scope>NUCLEOTIDE SEQUENCE [LARGE SCALE GENOMIC DNA]</scope>
    <source>
        <strain evidence="4">CGMCC 1.8957</strain>
    </source>
</reference>
<dbReference type="CDD" id="cd05483">
    <property type="entry name" value="retropepsin_like_bacteria"/>
    <property type="match status" value="1"/>
</dbReference>
<evidence type="ECO:0000259" key="2">
    <source>
        <dbReference type="PROSITE" id="PS50175"/>
    </source>
</evidence>
<feature type="domain" description="Peptidase A2" evidence="2">
    <location>
        <begin position="63"/>
        <end position="78"/>
    </location>
</feature>
<evidence type="ECO:0000313" key="3">
    <source>
        <dbReference type="EMBL" id="GHH22345.1"/>
    </source>
</evidence>